<name>A0A4Y2NH84_ARAVE</name>
<dbReference type="Proteomes" id="UP000499080">
    <property type="component" value="Unassembled WGS sequence"/>
</dbReference>
<evidence type="ECO:0000313" key="2">
    <source>
        <dbReference type="Proteomes" id="UP000499080"/>
    </source>
</evidence>
<organism evidence="1 2">
    <name type="scientific">Araneus ventricosus</name>
    <name type="common">Orbweaver spider</name>
    <name type="synonym">Epeira ventricosa</name>
    <dbReference type="NCBI Taxonomy" id="182803"/>
    <lineage>
        <taxon>Eukaryota</taxon>
        <taxon>Metazoa</taxon>
        <taxon>Ecdysozoa</taxon>
        <taxon>Arthropoda</taxon>
        <taxon>Chelicerata</taxon>
        <taxon>Arachnida</taxon>
        <taxon>Araneae</taxon>
        <taxon>Araneomorphae</taxon>
        <taxon>Entelegynae</taxon>
        <taxon>Araneoidea</taxon>
        <taxon>Araneidae</taxon>
        <taxon>Araneus</taxon>
    </lineage>
</organism>
<evidence type="ECO:0000313" key="1">
    <source>
        <dbReference type="EMBL" id="GBN38134.1"/>
    </source>
</evidence>
<dbReference type="EMBL" id="BGPR01209419">
    <property type="protein sequence ID" value="GBN38134.1"/>
    <property type="molecule type" value="Genomic_DNA"/>
</dbReference>
<gene>
    <name evidence="1" type="ORF">AVEN_29645_1</name>
</gene>
<accession>A0A4Y2NH84</accession>
<comment type="caution">
    <text evidence="1">The sequence shown here is derived from an EMBL/GenBank/DDBJ whole genome shotgun (WGS) entry which is preliminary data.</text>
</comment>
<keyword evidence="2" id="KW-1185">Reference proteome</keyword>
<dbReference type="AlphaFoldDB" id="A0A4Y2NH84"/>
<sequence length="92" mass="10561">MGPRWGATPTTGIRRTLTTLNGRAVSARIWARHLVSLTMSEQRTVCITIPIITTGRRRTVRHRLDLTCRDRTLKIRTVPDPSRRWEPPYTPG</sequence>
<protein>
    <submittedName>
        <fullName evidence="1">Uncharacterized protein</fullName>
    </submittedName>
</protein>
<proteinExistence type="predicted"/>
<reference evidence="1 2" key="1">
    <citation type="journal article" date="2019" name="Sci. Rep.">
        <title>Orb-weaving spider Araneus ventricosus genome elucidates the spidroin gene catalogue.</title>
        <authorList>
            <person name="Kono N."/>
            <person name="Nakamura H."/>
            <person name="Ohtoshi R."/>
            <person name="Moran D.A.P."/>
            <person name="Shinohara A."/>
            <person name="Yoshida Y."/>
            <person name="Fujiwara M."/>
            <person name="Mori M."/>
            <person name="Tomita M."/>
            <person name="Arakawa K."/>
        </authorList>
    </citation>
    <scope>NUCLEOTIDE SEQUENCE [LARGE SCALE GENOMIC DNA]</scope>
</reference>